<proteinExistence type="predicted"/>
<organism evidence="2 3">
    <name type="scientific">Plectus sambesii</name>
    <dbReference type="NCBI Taxonomy" id="2011161"/>
    <lineage>
        <taxon>Eukaryota</taxon>
        <taxon>Metazoa</taxon>
        <taxon>Ecdysozoa</taxon>
        <taxon>Nematoda</taxon>
        <taxon>Chromadorea</taxon>
        <taxon>Plectida</taxon>
        <taxon>Plectina</taxon>
        <taxon>Plectoidea</taxon>
        <taxon>Plectidae</taxon>
        <taxon>Plectus</taxon>
    </lineage>
</organism>
<name>A0A914VFU6_9BILA</name>
<dbReference type="Proteomes" id="UP000887566">
    <property type="component" value="Unplaced"/>
</dbReference>
<feature type="compositionally biased region" description="Acidic residues" evidence="1">
    <location>
        <begin position="79"/>
        <end position="88"/>
    </location>
</feature>
<sequence>MTTRWWHGFSHESELLANATNAVMHPGSMVKPLTIRNRPDIVIETSTPTVKAAHPYEYLTGSELIINGNGHCSPPPSNAEDDNDEGDDVGPANSHNQLLRADRLLPIRSASMEVPIKEMK</sequence>
<evidence type="ECO:0000256" key="1">
    <source>
        <dbReference type="SAM" id="MobiDB-lite"/>
    </source>
</evidence>
<feature type="region of interest" description="Disordered" evidence="1">
    <location>
        <begin position="67"/>
        <end position="104"/>
    </location>
</feature>
<protein>
    <submittedName>
        <fullName evidence="3">Uncharacterized protein</fullName>
    </submittedName>
</protein>
<reference evidence="3" key="1">
    <citation type="submission" date="2022-11" db="UniProtKB">
        <authorList>
            <consortium name="WormBaseParasite"/>
        </authorList>
    </citation>
    <scope>IDENTIFICATION</scope>
</reference>
<accession>A0A914VFU6</accession>
<dbReference type="WBParaSite" id="PSAMB.scaffold1930size26589.g15576.t1">
    <property type="protein sequence ID" value="PSAMB.scaffold1930size26589.g15576.t1"/>
    <property type="gene ID" value="PSAMB.scaffold1930size26589.g15576"/>
</dbReference>
<dbReference type="AlphaFoldDB" id="A0A914VFU6"/>
<evidence type="ECO:0000313" key="2">
    <source>
        <dbReference type="Proteomes" id="UP000887566"/>
    </source>
</evidence>
<keyword evidence="2" id="KW-1185">Reference proteome</keyword>
<evidence type="ECO:0000313" key="3">
    <source>
        <dbReference type="WBParaSite" id="PSAMB.scaffold1930size26589.g15576.t1"/>
    </source>
</evidence>